<organism evidence="2 3">
    <name type="scientific">Methylococcus geothermalis</name>
    <dbReference type="NCBI Taxonomy" id="2681310"/>
    <lineage>
        <taxon>Bacteria</taxon>
        <taxon>Pseudomonadati</taxon>
        <taxon>Pseudomonadota</taxon>
        <taxon>Gammaproteobacteria</taxon>
        <taxon>Methylococcales</taxon>
        <taxon>Methylococcaceae</taxon>
        <taxon>Methylococcus</taxon>
    </lineage>
</organism>
<evidence type="ECO:0000313" key="3">
    <source>
        <dbReference type="Proteomes" id="UP000503004"/>
    </source>
</evidence>
<keyword evidence="2" id="KW-0489">Methyltransferase</keyword>
<dbReference type="CDD" id="cd02440">
    <property type="entry name" value="AdoMet_MTases"/>
    <property type="match status" value="1"/>
</dbReference>
<keyword evidence="3" id="KW-1185">Reference proteome</keyword>
<feature type="domain" description="Methyltransferase" evidence="1">
    <location>
        <begin position="56"/>
        <end position="156"/>
    </location>
</feature>
<dbReference type="PANTHER" id="PTHR42912:SF93">
    <property type="entry name" value="N6-ADENOSINE-METHYLTRANSFERASE TMT1A"/>
    <property type="match status" value="1"/>
</dbReference>
<dbReference type="InterPro" id="IPR029063">
    <property type="entry name" value="SAM-dependent_MTases_sf"/>
</dbReference>
<dbReference type="InterPro" id="IPR050508">
    <property type="entry name" value="Methyltransf_Superfamily"/>
</dbReference>
<keyword evidence="2" id="KW-0808">Transferase</keyword>
<gene>
    <name evidence="2" type="ORF">GNH96_09610</name>
</gene>
<dbReference type="EMBL" id="CP046565">
    <property type="protein sequence ID" value="QJD30199.1"/>
    <property type="molecule type" value="Genomic_DNA"/>
</dbReference>
<sequence length="247" mass="27600">MNAIPNSHTAERLFSGLMAEEYEKLKLICPAAADMSRRVGEFLADWVQGRAGPNRVLELGCGTGVTTAALLAALGEAPLTAIDSEPAMLVQARANLAPWIEAGRLRLIQNDALSFLRAQDDDSVDAVASAFTLHNFMYGYRSEVMREIFRVLKPGGLFVNGDRYGLDDTLEHTRLIQEEVKQYFKTFRELDRLDLLEHWIVHLFSDESPDRVMRLAPALEHMAQIGYQAVTVHYRNEVNALVSGVKP</sequence>
<dbReference type="Gene3D" id="3.40.50.150">
    <property type="entry name" value="Vaccinia Virus protein VP39"/>
    <property type="match status" value="1"/>
</dbReference>
<name>A0A858Q8M0_9GAMM</name>
<dbReference type="Proteomes" id="UP000503004">
    <property type="component" value="Chromosome"/>
</dbReference>
<dbReference type="PANTHER" id="PTHR42912">
    <property type="entry name" value="METHYLTRANSFERASE"/>
    <property type="match status" value="1"/>
</dbReference>
<dbReference type="Pfam" id="PF13649">
    <property type="entry name" value="Methyltransf_25"/>
    <property type="match status" value="1"/>
</dbReference>
<accession>A0A858Q8M0</accession>
<dbReference type="AlphaFoldDB" id="A0A858Q8M0"/>
<dbReference type="GO" id="GO:0032259">
    <property type="term" value="P:methylation"/>
    <property type="evidence" value="ECO:0007669"/>
    <property type="project" value="UniProtKB-KW"/>
</dbReference>
<dbReference type="SUPFAM" id="SSF53335">
    <property type="entry name" value="S-adenosyl-L-methionine-dependent methyltransferases"/>
    <property type="match status" value="1"/>
</dbReference>
<dbReference type="RefSeq" id="WP_169603477.1">
    <property type="nucleotide sequence ID" value="NZ_CP046565.1"/>
</dbReference>
<protein>
    <submittedName>
        <fullName evidence="2">Methyltransferase domain-containing protein</fullName>
    </submittedName>
</protein>
<dbReference type="InterPro" id="IPR041698">
    <property type="entry name" value="Methyltransf_25"/>
</dbReference>
<evidence type="ECO:0000259" key="1">
    <source>
        <dbReference type="Pfam" id="PF13649"/>
    </source>
</evidence>
<evidence type="ECO:0000313" key="2">
    <source>
        <dbReference type="EMBL" id="QJD30199.1"/>
    </source>
</evidence>
<proteinExistence type="predicted"/>
<dbReference type="GO" id="GO:0008168">
    <property type="term" value="F:methyltransferase activity"/>
    <property type="evidence" value="ECO:0007669"/>
    <property type="project" value="UniProtKB-KW"/>
</dbReference>
<dbReference type="KEGG" id="metu:GNH96_09610"/>
<reference evidence="3" key="1">
    <citation type="submission" date="2019-12" db="EMBL/GenBank/DDBJ databases">
        <authorList>
            <person name="Awala S.I."/>
            <person name="Rhee S.K."/>
        </authorList>
    </citation>
    <scope>NUCLEOTIDE SEQUENCE [LARGE SCALE GENOMIC DNA]</scope>
    <source>
        <strain evidence="3">IM1</strain>
    </source>
</reference>